<sequence>MSPQAAPMPSIQGEAMELFTRVPPLPINSSRGGGSRGSPGGSHAGPAATVAFSTRVSGRRPSTSGTDRGISGGLMISQSGGGVAGPPPDITNDNANVVERPRIVRPGSRGEDGDDRRNGGAQEQGCASAENQDTNETKSKLLGGYLRDHLLANITCNEPAKELVKRSFRHLHRGQGHVLTFDEFKEGLSNTFGALIPLQLIQATFDIFDTEPRTWQLDFDEFCHWLDTGERVLNSHGVMKKPVKTNSAPPAEGAPPKARKPRSNDTSGEFNSSIKDCNGVSMSMEQADRAQLKAHLMKHRKKIHKPGGLTEAQKSIVDHILMDKIKARKKVTGMLPHLHEESEIRDAFSRMDHNGDGVVDLTDFLMWEERMQEGRGNTDFFALQEEDHLEQIKLARSKASNLLVPDDYDGSTYHAKLSREIAQKKRAAKDAERLTSGRHADNAKVGDSRDELAQVLRDKILSQVKGGSLEMLRAFRHFRPAAAGRRLFMDYTEFRESIKQKGLGLGEEDIKTLFGYFDVDGSGEIDFSEFRRFLQGGIQKTGLDMGVNRHEEKTVAARSRVAALEKATALNPSLAGDARSDQLLKAKVLLRITGGQTEVLRALRGFGTDGGKSSSEMDYPAFSNAINKSGFNLSEPETKQIFNEFRLAGPSGEEKNGVPTGTMSAQAFREWLLESHTSTGLDVGELRATVVSSFESDRRHLLRAFRNVTRKKGSTITAADFRDALSSFGLFDDKPGIDRLFKLYDWRNNGSVSFQELMEIITGSDSPPRRLTTSQRIRRLEDERRLPEEAIKKVENTIRNGLWDKHLDNAKACFRALTGGQGGKMGLEGLRVAVRIARVRGEAASSQVLGWSLQEFIQFYRPADCRAAMALARVRDGGGQTEEDLKRAALIAEGNRARTKLVQQVRRLSKALKAADKGTPVRSGRVSRKTFAKALAKEGGLGRVGEAELTRLLVRHGCSEQGGTYVNYPVFVASFTAAVMSADPSSAVAAVAAANAAAAAAAAASVAKKSSETFSGMVAGATPTKHEKENHEHIRSRSNPQLALLPPRPRTAAAGAAGGTGERKSEVNTSPGKKRESAPLGDHGRQPQKAKADTSSPSRDGIANAVVGRAQTADGPRRRKVETDSSDTKVPEPSRQGYFKRFTASGGDIDSTSPMKVSKSAPALPDLVGQRPEVPKTTPIHRVMKKDVAKSATNLRKAFKQCENPYRRGVVSVEQFQAVCLKNGVTVDKEDIDFLLRLHRHKNGGSKYAIPPKWTRAPSPGASRDTAKEGVRYDEFLRTCLSATSTEVPIVTTIS</sequence>
<dbReference type="Gene3D" id="1.10.238.10">
    <property type="entry name" value="EF-hand"/>
    <property type="match status" value="3"/>
</dbReference>
<proteinExistence type="predicted"/>
<dbReference type="PROSITE" id="PS50222">
    <property type="entry name" value="EF_HAND_2"/>
    <property type="match status" value="3"/>
</dbReference>
<evidence type="ECO:0000256" key="3">
    <source>
        <dbReference type="ARBA" id="ARBA00022837"/>
    </source>
</evidence>
<gene>
    <name evidence="6" type="ORF">Esi_0083_0015</name>
</gene>
<keyword evidence="3" id="KW-0106">Calcium</keyword>
<feature type="domain" description="EF-hand" evidence="5">
    <location>
        <begin position="732"/>
        <end position="767"/>
    </location>
</feature>
<dbReference type="InterPro" id="IPR051581">
    <property type="entry name" value="Ca-bind"/>
</dbReference>
<dbReference type="PANTHER" id="PTHR34524:SF6">
    <property type="entry name" value="CALCYPHOSINE LIKE"/>
    <property type="match status" value="1"/>
</dbReference>
<feature type="compositionally biased region" description="Low complexity" evidence="4">
    <location>
        <begin position="1042"/>
        <end position="1055"/>
    </location>
</feature>
<evidence type="ECO:0000313" key="7">
    <source>
        <dbReference type="Proteomes" id="UP000002630"/>
    </source>
</evidence>
<organism evidence="6 7">
    <name type="scientific">Ectocarpus siliculosus</name>
    <name type="common">Brown alga</name>
    <name type="synonym">Conferva siliculosa</name>
    <dbReference type="NCBI Taxonomy" id="2880"/>
    <lineage>
        <taxon>Eukaryota</taxon>
        <taxon>Sar</taxon>
        <taxon>Stramenopiles</taxon>
        <taxon>Ochrophyta</taxon>
        <taxon>PX clade</taxon>
        <taxon>Phaeophyceae</taxon>
        <taxon>Ectocarpales</taxon>
        <taxon>Ectocarpaceae</taxon>
        <taxon>Ectocarpus</taxon>
    </lineage>
</organism>
<dbReference type="CDD" id="cd00051">
    <property type="entry name" value="EFh"/>
    <property type="match status" value="2"/>
</dbReference>
<dbReference type="OrthoDB" id="26525at2759"/>
<dbReference type="GO" id="GO:0005509">
    <property type="term" value="F:calcium ion binding"/>
    <property type="evidence" value="ECO:0007669"/>
    <property type="project" value="InterPro"/>
</dbReference>
<keyword evidence="2" id="KW-0677">Repeat</keyword>
<evidence type="ECO:0000256" key="4">
    <source>
        <dbReference type="SAM" id="MobiDB-lite"/>
    </source>
</evidence>
<feature type="domain" description="EF-hand" evidence="5">
    <location>
        <begin position="505"/>
        <end position="540"/>
    </location>
</feature>
<dbReference type="PROSITE" id="PS00018">
    <property type="entry name" value="EF_HAND_1"/>
    <property type="match status" value="2"/>
</dbReference>
<evidence type="ECO:0000256" key="1">
    <source>
        <dbReference type="ARBA" id="ARBA00022723"/>
    </source>
</evidence>
<dbReference type="EMBL" id="FN649064">
    <property type="protein sequence ID" value="CBJ27696.1"/>
    <property type="molecule type" value="Genomic_DNA"/>
</dbReference>
<dbReference type="InterPro" id="IPR011992">
    <property type="entry name" value="EF-hand-dom_pair"/>
</dbReference>
<name>D7G7F4_ECTSI</name>
<feature type="region of interest" description="Disordered" evidence="4">
    <location>
        <begin position="1022"/>
        <end position="1174"/>
    </location>
</feature>
<reference evidence="6 7" key="1">
    <citation type="journal article" date="2010" name="Nature">
        <title>The Ectocarpus genome and the independent evolution of multicellularity in brown algae.</title>
        <authorList>
            <person name="Cock J.M."/>
            <person name="Sterck L."/>
            <person name="Rouze P."/>
            <person name="Scornet D."/>
            <person name="Allen A.E."/>
            <person name="Amoutzias G."/>
            <person name="Anthouard V."/>
            <person name="Artiguenave F."/>
            <person name="Aury J.M."/>
            <person name="Badger J.H."/>
            <person name="Beszteri B."/>
            <person name="Billiau K."/>
            <person name="Bonnet E."/>
            <person name="Bothwell J.H."/>
            <person name="Bowler C."/>
            <person name="Boyen C."/>
            <person name="Brownlee C."/>
            <person name="Carrano C.J."/>
            <person name="Charrier B."/>
            <person name="Cho G.Y."/>
            <person name="Coelho S.M."/>
            <person name="Collen J."/>
            <person name="Corre E."/>
            <person name="Da Silva C."/>
            <person name="Delage L."/>
            <person name="Delaroque N."/>
            <person name="Dittami S.M."/>
            <person name="Doulbeau S."/>
            <person name="Elias M."/>
            <person name="Farnham G."/>
            <person name="Gachon C.M."/>
            <person name="Gschloessl B."/>
            <person name="Heesch S."/>
            <person name="Jabbari K."/>
            <person name="Jubin C."/>
            <person name="Kawai H."/>
            <person name="Kimura K."/>
            <person name="Kloareg B."/>
            <person name="Kupper F.C."/>
            <person name="Lang D."/>
            <person name="Le Bail A."/>
            <person name="Leblanc C."/>
            <person name="Lerouge P."/>
            <person name="Lohr M."/>
            <person name="Lopez P.J."/>
            <person name="Martens C."/>
            <person name="Maumus F."/>
            <person name="Michel G."/>
            <person name="Miranda-Saavedra D."/>
            <person name="Morales J."/>
            <person name="Moreau H."/>
            <person name="Motomura T."/>
            <person name="Nagasato C."/>
            <person name="Napoli C.A."/>
            <person name="Nelson D.R."/>
            <person name="Nyvall-Collen P."/>
            <person name="Peters A.F."/>
            <person name="Pommier C."/>
            <person name="Potin P."/>
            <person name="Poulain J."/>
            <person name="Quesneville H."/>
            <person name="Read B."/>
            <person name="Rensing S.A."/>
            <person name="Ritter A."/>
            <person name="Rousvoal S."/>
            <person name="Samanta M."/>
            <person name="Samson G."/>
            <person name="Schroeder D.C."/>
            <person name="Segurens B."/>
            <person name="Strittmatter M."/>
            <person name="Tonon T."/>
            <person name="Tregear J.W."/>
            <person name="Valentin K."/>
            <person name="von Dassow P."/>
            <person name="Yamagishi T."/>
            <person name="Van de Peer Y."/>
            <person name="Wincker P."/>
        </authorList>
    </citation>
    <scope>NUCLEOTIDE SEQUENCE [LARGE SCALE GENOMIC DNA]</scope>
    <source>
        <strain evidence="7">Ec32 / CCAP1310/4</strain>
    </source>
</reference>
<feature type="compositionally biased region" description="Basic and acidic residues" evidence="4">
    <location>
        <begin position="1024"/>
        <end position="1035"/>
    </location>
</feature>
<feature type="compositionally biased region" description="Gly residues" evidence="4">
    <location>
        <begin position="31"/>
        <end position="43"/>
    </location>
</feature>
<dbReference type="InParanoid" id="D7G7F4"/>
<feature type="compositionally biased region" description="Basic and acidic residues" evidence="4">
    <location>
        <begin position="1121"/>
        <end position="1132"/>
    </location>
</feature>
<keyword evidence="1" id="KW-0479">Metal-binding</keyword>
<dbReference type="InterPro" id="IPR018247">
    <property type="entry name" value="EF_Hand_1_Ca_BS"/>
</dbReference>
<feature type="compositionally biased region" description="Polar residues" evidence="4">
    <location>
        <begin position="264"/>
        <end position="278"/>
    </location>
</feature>
<dbReference type="EMBL" id="FN649740">
    <property type="protein sequence ID" value="CBJ27696.1"/>
    <property type="molecule type" value="Genomic_DNA"/>
</dbReference>
<feature type="compositionally biased region" description="Basic and acidic residues" evidence="4">
    <location>
        <begin position="108"/>
        <end position="118"/>
    </location>
</feature>
<accession>D7G7F4</accession>
<dbReference type="Pfam" id="PF13202">
    <property type="entry name" value="EF-hand_5"/>
    <property type="match status" value="2"/>
</dbReference>
<dbReference type="SUPFAM" id="SSF47473">
    <property type="entry name" value="EF-hand"/>
    <property type="match status" value="2"/>
</dbReference>
<protein>
    <recommendedName>
        <fullName evidence="5">EF-hand domain-containing protein</fullName>
    </recommendedName>
</protein>
<dbReference type="SMART" id="SM00054">
    <property type="entry name" value="EFh"/>
    <property type="match status" value="5"/>
</dbReference>
<dbReference type="PANTHER" id="PTHR34524">
    <property type="entry name" value="CALCYPHOSIN"/>
    <property type="match status" value="1"/>
</dbReference>
<keyword evidence="7" id="KW-1185">Reference proteome</keyword>
<evidence type="ECO:0000256" key="2">
    <source>
        <dbReference type="ARBA" id="ARBA00022737"/>
    </source>
</evidence>
<feature type="region of interest" description="Disordered" evidence="4">
    <location>
        <begin position="237"/>
        <end position="278"/>
    </location>
</feature>
<dbReference type="Proteomes" id="UP000002630">
    <property type="component" value="Linkage Group LG15"/>
</dbReference>
<evidence type="ECO:0000313" key="6">
    <source>
        <dbReference type="EMBL" id="CBJ27696.1"/>
    </source>
</evidence>
<feature type="region of interest" description="Disordered" evidence="4">
    <location>
        <begin position="1"/>
        <end position="134"/>
    </location>
</feature>
<feature type="compositionally biased region" description="Polar residues" evidence="4">
    <location>
        <begin position="51"/>
        <end position="66"/>
    </location>
</feature>
<evidence type="ECO:0000259" key="5">
    <source>
        <dbReference type="PROSITE" id="PS50222"/>
    </source>
</evidence>
<feature type="domain" description="EF-hand" evidence="5">
    <location>
        <begin position="339"/>
        <end position="374"/>
    </location>
</feature>
<dbReference type="InterPro" id="IPR002048">
    <property type="entry name" value="EF_hand_dom"/>
</dbReference>
<feature type="compositionally biased region" description="Basic and acidic residues" evidence="4">
    <location>
        <begin position="1073"/>
        <end position="1085"/>
    </location>
</feature>